<feature type="binding site" evidence="3">
    <location>
        <position position="135"/>
    </location>
    <ligand>
        <name>Zn(2+)</name>
        <dbReference type="ChEBI" id="CHEBI:29105"/>
        <label>2</label>
    </ligand>
</feature>
<evidence type="ECO:0000313" key="5">
    <source>
        <dbReference type="Proteomes" id="UP000178930"/>
    </source>
</evidence>
<keyword evidence="3" id="KW-0862">Zinc</keyword>
<comment type="caution">
    <text evidence="4">The sequence shown here is derived from an EMBL/GenBank/DDBJ whole genome shotgun (WGS) entry which is preliminary data.</text>
</comment>
<reference evidence="4 5" key="1">
    <citation type="journal article" date="2016" name="Nat. Commun.">
        <title>Thousands of microbial genomes shed light on interconnected biogeochemical processes in an aquifer system.</title>
        <authorList>
            <person name="Anantharaman K."/>
            <person name="Brown C.T."/>
            <person name="Hug L.A."/>
            <person name="Sharon I."/>
            <person name="Castelle C.J."/>
            <person name="Probst A.J."/>
            <person name="Thomas B.C."/>
            <person name="Singh A."/>
            <person name="Wilkins M.J."/>
            <person name="Karaoz U."/>
            <person name="Brodie E.L."/>
            <person name="Williams K.H."/>
            <person name="Hubbard S.S."/>
            <person name="Banfield J.F."/>
        </authorList>
    </citation>
    <scope>NUCLEOTIDE SEQUENCE [LARGE SCALE GENOMIC DNA]</scope>
</reference>
<feature type="binding site" evidence="2">
    <location>
        <begin position="213"/>
        <end position="215"/>
    </location>
    <ligand>
        <name>dihydroxyacetone phosphate</name>
        <dbReference type="ChEBI" id="CHEBI:57642"/>
    </ligand>
</feature>
<dbReference type="PANTHER" id="PTHR30304">
    <property type="entry name" value="D-TAGATOSE-1,6-BISPHOSPHATE ALDOLASE"/>
    <property type="match status" value="1"/>
</dbReference>
<name>A0A1G1XY18_9BACT</name>
<dbReference type="InterPro" id="IPR013785">
    <property type="entry name" value="Aldolase_TIM"/>
</dbReference>
<dbReference type="Proteomes" id="UP000178930">
    <property type="component" value="Unassembled WGS sequence"/>
</dbReference>
<dbReference type="PANTHER" id="PTHR30304:SF0">
    <property type="entry name" value="D-TAGATOSE-1,6-BISPHOSPHATE ALDOLASE SUBUNIT GATY-RELATED"/>
    <property type="match status" value="1"/>
</dbReference>
<gene>
    <name evidence="4" type="ORF">A2729_05580</name>
</gene>
<feature type="active site" description="Proton donor" evidence="1">
    <location>
        <position position="83"/>
    </location>
</feature>
<evidence type="ECO:0000256" key="2">
    <source>
        <dbReference type="PIRSR" id="PIRSR001359-2"/>
    </source>
</evidence>
<dbReference type="AlphaFoldDB" id="A0A1G1XY18"/>
<evidence type="ECO:0000256" key="1">
    <source>
        <dbReference type="PIRSR" id="PIRSR001359-1"/>
    </source>
</evidence>
<organism evidence="4 5">
    <name type="scientific">Candidatus Buchananbacteria bacterium RIFCSPHIGHO2_01_FULL_39_14</name>
    <dbReference type="NCBI Taxonomy" id="1797532"/>
    <lineage>
        <taxon>Bacteria</taxon>
        <taxon>Candidatus Buchananiibacteriota</taxon>
    </lineage>
</organism>
<dbReference type="NCBIfam" id="TIGR00167">
    <property type="entry name" value="cbbA"/>
    <property type="match status" value="1"/>
</dbReference>
<feature type="binding site" evidence="3">
    <location>
        <position position="184"/>
    </location>
    <ligand>
        <name>Zn(2+)</name>
        <dbReference type="ChEBI" id="CHEBI:29105"/>
        <label>1</label>
        <note>catalytic</note>
    </ligand>
</feature>
<feature type="binding site" evidence="3">
    <location>
        <position position="84"/>
    </location>
    <ligand>
        <name>Zn(2+)</name>
        <dbReference type="ChEBI" id="CHEBI:29105"/>
        <label>1</label>
        <note>catalytic</note>
    </ligand>
</feature>
<feature type="binding site" evidence="3">
    <location>
        <position position="105"/>
    </location>
    <ligand>
        <name>Zn(2+)</name>
        <dbReference type="ChEBI" id="CHEBI:29105"/>
        <label>2</label>
    </ligand>
</feature>
<feature type="binding site" evidence="3">
    <location>
        <position position="212"/>
    </location>
    <ligand>
        <name>Zn(2+)</name>
        <dbReference type="ChEBI" id="CHEBI:29105"/>
        <label>1</label>
        <note>catalytic</note>
    </ligand>
</feature>
<keyword evidence="3" id="KW-0479">Metal-binding</keyword>
<feature type="binding site" evidence="2">
    <location>
        <position position="185"/>
    </location>
    <ligand>
        <name>dihydroxyacetone phosphate</name>
        <dbReference type="ChEBI" id="CHEBI:57642"/>
    </ligand>
</feature>
<dbReference type="EMBL" id="MHIB01000011">
    <property type="protein sequence ID" value="OGY44861.1"/>
    <property type="molecule type" value="Genomic_DNA"/>
</dbReference>
<evidence type="ECO:0000313" key="4">
    <source>
        <dbReference type="EMBL" id="OGY44861.1"/>
    </source>
</evidence>
<dbReference type="STRING" id="1797532.A2729_05580"/>
<dbReference type="GO" id="GO:0005975">
    <property type="term" value="P:carbohydrate metabolic process"/>
    <property type="evidence" value="ECO:0007669"/>
    <property type="project" value="InterPro"/>
</dbReference>
<sequence>MLVHLKEIVRKAQAEGYGLGAFNTSNLEVTKAIIEAALAKNSPIIIQVSEATINYVGLLPVTNLIKTFAQNSGAKIPVVIHLDHGKNFQIIKACLKAGFRSVHIDASDKPLAQNVAMTKKIVNYAHHFGAWVQGELGSLYGKEGLAKIKLPKNPNDYLTDPKKVKVYVAKTKIDTLAVSVGTMHGFYVGKEKIDLNRVRAIAQETKIPLVLHGSSGVNPAILKKAISAGIRIVNIDTALRITFTKTLRKTVSQVKEFYDPRKILAPSMAAVQKTVEEQLAILGSAHKI</sequence>
<dbReference type="GO" id="GO:0008270">
    <property type="term" value="F:zinc ion binding"/>
    <property type="evidence" value="ECO:0007669"/>
    <property type="project" value="InterPro"/>
</dbReference>
<feature type="binding site" evidence="2">
    <location>
        <begin position="234"/>
        <end position="237"/>
    </location>
    <ligand>
        <name>dihydroxyacetone phosphate</name>
        <dbReference type="ChEBI" id="CHEBI:57642"/>
    </ligand>
</feature>
<accession>A0A1G1XY18</accession>
<comment type="cofactor">
    <cofactor evidence="3">
        <name>Zn(2+)</name>
        <dbReference type="ChEBI" id="CHEBI:29105"/>
    </cofactor>
    <text evidence="3">Binds 2 Zn(2+) ions per subunit. One is catalytic and the other provides a structural contribution.</text>
</comment>
<dbReference type="SUPFAM" id="SSF51569">
    <property type="entry name" value="Aldolase"/>
    <property type="match status" value="1"/>
</dbReference>
<proteinExistence type="predicted"/>
<evidence type="ECO:0000256" key="3">
    <source>
        <dbReference type="PIRSR" id="PIRSR001359-3"/>
    </source>
</evidence>
<dbReference type="InterPro" id="IPR050246">
    <property type="entry name" value="Class_II_FBP_aldolase"/>
</dbReference>
<protein>
    <recommendedName>
        <fullName evidence="6">Tagatose-bisphosphate aldolase</fullName>
    </recommendedName>
</protein>
<dbReference type="InterPro" id="IPR000771">
    <property type="entry name" value="FBA_II"/>
</dbReference>
<dbReference type="GO" id="GO:0016832">
    <property type="term" value="F:aldehyde-lyase activity"/>
    <property type="evidence" value="ECO:0007669"/>
    <property type="project" value="InterPro"/>
</dbReference>
<dbReference type="Gene3D" id="3.20.20.70">
    <property type="entry name" value="Aldolase class I"/>
    <property type="match status" value="1"/>
</dbReference>
<dbReference type="PIRSF" id="PIRSF001359">
    <property type="entry name" value="F_bP_aldolase_II"/>
    <property type="match status" value="1"/>
</dbReference>
<evidence type="ECO:0008006" key="6">
    <source>
        <dbReference type="Google" id="ProtNLM"/>
    </source>
</evidence>
<dbReference type="Pfam" id="PF01116">
    <property type="entry name" value="F_bP_aldolase"/>
    <property type="match status" value="1"/>
</dbReference>
<dbReference type="CDD" id="cd00947">
    <property type="entry name" value="TBP_aldolase_IIB"/>
    <property type="match status" value="1"/>
</dbReference>